<feature type="domain" description="Protein kinase" evidence="6">
    <location>
        <begin position="1"/>
        <end position="111"/>
    </location>
</feature>
<dbReference type="SMART" id="SM00220">
    <property type="entry name" value="S_TKc"/>
    <property type="match status" value="1"/>
</dbReference>
<dbReference type="SUPFAM" id="SSF56112">
    <property type="entry name" value="Protein kinase-like (PK-like)"/>
    <property type="match status" value="1"/>
</dbReference>
<name>A0ABD0Y610_9HEMI</name>
<comment type="caution">
    <text evidence="7">The sequence shown here is derived from an EMBL/GenBank/DDBJ whole genome shotgun (WGS) entry which is preliminary data.</text>
</comment>
<proteinExistence type="inferred from homology"/>
<accession>A0ABD0Y610</accession>
<gene>
    <name evidence="7" type="ORF">AAG570_003177</name>
</gene>
<dbReference type="InterPro" id="IPR008271">
    <property type="entry name" value="Ser/Thr_kinase_AS"/>
</dbReference>
<dbReference type="GO" id="GO:0005524">
    <property type="term" value="F:ATP binding"/>
    <property type="evidence" value="ECO:0007669"/>
    <property type="project" value="UniProtKB-KW"/>
</dbReference>
<reference evidence="7 8" key="1">
    <citation type="submission" date="2024-07" db="EMBL/GenBank/DDBJ databases">
        <title>Chromosome-level genome assembly of the water stick insect Ranatra chinensis (Heteroptera: Nepidae).</title>
        <authorList>
            <person name="Liu X."/>
        </authorList>
    </citation>
    <scope>NUCLEOTIDE SEQUENCE [LARGE SCALE GENOMIC DNA]</scope>
    <source>
        <strain evidence="7">Cailab_2021Rc</strain>
        <tissue evidence="7">Muscle</tissue>
    </source>
</reference>
<keyword evidence="3" id="KW-0418">Kinase</keyword>
<keyword evidence="1" id="KW-0808">Transferase</keyword>
<dbReference type="AlphaFoldDB" id="A0ABD0Y610"/>
<dbReference type="InterPro" id="IPR011009">
    <property type="entry name" value="Kinase-like_dom_sf"/>
</dbReference>
<dbReference type="PROSITE" id="PS00108">
    <property type="entry name" value="PROTEIN_KINASE_ST"/>
    <property type="match status" value="1"/>
</dbReference>
<dbReference type="PANTHER" id="PTHR11042:SF91">
    <property type="entry name" value="EUKARYOTIC TRANSLATION INITIATION FACTOR 2-ALPHA KINASE"/>
    <property type="match status" value="1"/>
</dbReference>
<dbReference type="InterPro" id="IPR050339">
    <property type="entry name" value="CC_SR_Kinase"/>
</dbReference>
<evidence type="ECO:0000313" key="8">
    <source>
        <dbReference type="Proteomes" id="UP001558652"/>
    </source>
</evidence>
<evidence type="ECO:0000256" key="3">
    <source>
        <dbReference type="ARBA" id="ARBA00022777"/>
    </source>
</evidence>
<evidence type="ECO:0000313" key="7">
    <source>
        <dbReference type="EMBL" id="KAL1122851.1"/>
    </source>
</evidence>
<evidence type="ECO:0000256" key="4">
    <source>
        <dbReference type="ARBA" id="ARBA00022840"/>
    </source>
</evidence>
<evidence type="ECO:0000256" key="2">
    <source>
        <dbReference type="ARBA" id="ARBA00022741"/>
    </source>
</evidence>
<dbReference type="InterPro" id="IPR000719">
    <property type="entry name" value="Prot_kinase_dom"/>
</dbReference>
<evidence type="ECO:0000259" key="6">
    <source>
        <dbReference type="PROSITE" id="PS50011"/>
    </source>
</evidence>
<evidence type="ECO:0000256" key="5">
    <source>
        <dbReference type="ARBA" id="ARBA00037982"/>
    </source>
</evidence>
<dbReference type="Pfam" id="PF00069">
    <property type="entry name" value="Pkinase"/>
    <property type="match status" value="1"/>
</dbReference>
<evidence type="ECO:0000256" key="1">
    <source>
        <dbReference type="ARBA" id="ARBA00022679"/>
    </source>
</evidence>
<keyword evidence="4" id="KW-0067">ATP-binding</keyword>
<dbReference type="Proteomes" id="UP001558652">
    <property type="component" value="Unassembled WGS sequence"/>
</dbReference>
<comment type="similarity">
    <text evidence="5">Belongs to the protein kinase superfamily. Ser/Thr protein kinase family. GCN2 subfamily.</text>
</comment>
<protein>
    <recommendedName>
        <fullName evidence="6">Protein kinase domain-containing protein</fullName>
    </recommendedName>
</protein>
<organism evidence="7 8">
    <name type="scientific">Ranatra chinensis</name>
    <dbReference type="NCBI Taxonomy" id="642074"/>
    <lineage>
        <taxon>Eukaryota</taxon>
        <taxon>Metazoa</taxon>
        <taxon>Ecdysozoa</taxon>
        <taxon>Arthropoda</taxon>
        <taxon>Hexapoda</taxon>
        <taxon>Insecta</taxon>
        <taxon>Pterygota</taxon>
        <taxon>Neoptera</taxon>
        <taxon>Paraneoptera</taxon>
        <taxon>Hemiptera</taxon>
        <taxon>Heteroptera</taxon>
        <taxon>Panheteroptera</taxon>
        <taxon>Nepomorpha</taxon>
        <taxon>Nepidae</taxon>
        <taxon>Ranatrinae</taxon>
        <taxon>Ranatra</taxon>
    </lineage>
</organism>
<dbReference type="PANTHER" id="PTHR11042">
    <property type="entry name" value="EUKARYOTIC TRANSLATION INITIATION FACTOR 2-ALPHA KINASE EIF2-ALPHA KINASE -RELATED"/>
    <property type="match status" value="1"/>
</dbReference>
<dbReference type="EMBL" id="JBFDAA010000013">
    <property type="protein sequence ID" value="KAL1122851.1"/>
    <property type="molecule type" value="Genomic_DNA"/>
</dbReference>
<keyword evidence="2" id="KW-0547">Nucleotide-binding</keyword>
<sequence>MELCQKTTLSDWLRNNNEDRDFALAKNFFTQILNAIDYIHGKNIIHRDIKPSNIFFSLEEEVKLGDFGLVSLSVDGLGNSSTVFQKRTVVGTVTYMSPEQVLTYTIRFIQR</sequence>
<dbReference type="GO" id="GO:0016301">
    <property type="term" value="F:kinase activity"/>
    <property type="evidence" value="ECO:0007669"/>
    <property type="project" value="UniProtKB-KW"/>
</dbReference>
<keyword evidence="8" id="KW-1185">Reference proteome</keyword>
<dbReference type="PROSITE" id="PS50011">
    <property type="entry name" value="PROTEIN_KINASE_DOM"/>
    <property type="match status" value="1"/>
</dbReference>
<dbReference type="Gene3D" id="1.10.510.10">
    <property type="entry name" value="Transferase(Phosphotransferase) domain 1"/>
    <property type="match status" value="1"/>
</dbReference>